<reference evidence="7" key="1">
    <citation type="submission" date="2021-05" db="EMBL/GenBank/DDBJ databases">
        <title>A free-living protist that lacks canonical eukaryotic 1 DNA replication and segregation systems.</title>
        <authorList>
            <person name="Salas-Leiva D.E."/>
            <person name="Tromer E.C."/>
            <person name="Curtis B.A."/>
            <person name="Jerlstrom-Hultqvist J."/>
            <person name="Kolisko M."/>
            <person name="Yi Z."/>
            <person name="Salas-Leiva J.S."/>
            <person name="Gallot-Lavallee L."/>
            <person name="Kops G.J.P.L."/>
            <person name="Archibald J.M."/>
            <person name="Simpson A.G.B."/>
            <person name="Roger A.J."/>
        </authorList>
    </citation>
    <scope>NUCLEOTIDE SEQUENCE</scope>
    <source>
        <strain evidence="7">BICM</strain>
    </source>
</reference>
<feature type="compositionally biased region" description="Acidic residues" evidence="5">
    <location>
        <begin position="204"/>
        <end position="219"/>
    </location>
</feature>
<evidence type="ECO:0000313" key="7">
    <source>
        <dbReference type="EMBL" id="KAG9395454.1"/>
    </source>
</evidence>
<feature type="domain" description="CCT" evidence="6">
    <location>
        <begin position="103"/>
        <end position="145"/>
    </location>
</feature>
<evidence type="ECO:0000259" key="6">
    <source>
        <dbReference type="PROSITE" id="PS51017"/>
    </source>
</evidence>
<sequence length="310" mass="34928">MTFTIRNIPFHSNYTINRTLAMAEDNNTTIDTPSFTITTNHVETPTNHNRLQRIPARGQVQSSPLVLHVDSSRFGHDGGDNSFHLLPIEETPTPDLSKKTEQRRAILKRFFDKRRKRQYGKHITYVCRKSVADRRKRVKGRFVGSSKKKSSDADEQDANPVSGPEANSPEPEIRLNEPEIDLDLDSPTYKPTNQLTDISWPAESEPDDSEDESSEEEIEVQPRPILRMESIGPVSFAPAIGHVSHRGSPTGLYPQVSPQYSPIRVNSPTPGEKDSMGLLPGMAKAVEPMDFEEFIMRARQDQIKDQRAEG</sequence>
<dbReference type="PANTHER" id="PTHR46125">
    <property type="entry name" value="GATA TRANSCRIPTION FACTOR 28"/>
    <property type="match status" value="1"/>
</dbReference>
<dbReference type="EMBL" id="JAHDYR010000011">
    <property type="protein sequence ID" value="KAG9395454.1"/>
    <property type="molecule type" value="Genomic_DNA"/>
</dbReference>
<dbReference type="GO" id="GO:0006355">
    <property type="term" value="P:regulation of DNA-templated transcription"/>
    <property type="evidence" value="ECO:0007669"/>
    <property type="project" value="InterPro"/>
</dbReference>
<comment type="caution">
    <text evidence="7">The sequence shown here is derived from an EMBL/GenBank/DDBJ whole genome shotgun (WGS) entry which is preliminary data.</text>
</comment>
<name>A0A8J6E0R8_9EUKA</name>
<feature type="region of interest" description="Disordered" evidence="5">
    <location>
        <begin position="239"/>
        <end position="275"/>
    </location>
</feature>
<evidence type="ECO:0000256" key="2">
    <source>
        <dbReference type="ARBA" id="ARBA00023015"/>
    </source>
</evidence>
<feature type="region of interest" description="Disordered" evidence="5">
    <location>
        <begin position="137"/>
        <end position="226"/>
    </location>
</feature>
<keyword evidence="2" id="KW-0805">Transcription regulation</keyword>
<dbReference type="OrthoDB" id="153872at2759"/>
<proteinExistence type="predicted"/>
<evidence type="ECO:0000256" key="1">
    <source>
        <dbReference type="ARBA" id="ARBA00004123"/>
    </source>
</evidence>
<dbReference type="Proteomes" id="UP000717585">
    <property type="component" value="Unassembled WGS sequence"/>
</dbReference>
<dbReference type="PROSITE" id="PS51017">
    <property type="entry name" value="CCT"/>
    <property type="match status" value="1"/>
</dbReference>
<comment type="subcellular location">
    <subcellularLocation>
        <location evidence="1">Nucleus</location>
    </subcellularLocation>
</comment>
<dbReference type="InterPro" id="IPR010402">
    <property type="entry name" value="CCT_domain"/>
</dbReference>
<feature type="compositionally biased region" description="Polar residues" evidence="5">
    <location>
        <begin position="256"/>
        <end position="269"/>
    </location>
</feature>
<protein>
    <submittedName>
        <fullName evidence="7">CCT motif</fullName>
    </submittedName>
</protein>
<evidence type="ECO:0000256" key="5">
    <source>
        <dbReference type="SAM" id="MobiDB-lite"/>
    </source>
</evidence>
<evidence type="ECO:0000256" key="4">
    <source>
        <dbReference type="ARBA" id="ARBA00023242"/>
    </source>
</evidence>
<accession>A0A8J6E0R8</accession>
<keyword evidence="3" id="KW-0804">Transcription</keyword>
<evidence type="ECO:0000313" key="8">
    <source>
        <dbReference type="Proteomes" id="UP000717585"/>
    </source>
</evidence>
<dbReference type="AlphaFoldDB" id="A0A8J6E0R8"/>
<organism evidence="7 8">
    <name type="scientific">Carpediemonas membranifera</name>
    <dbReference type="NCBI Taxonomy" id="201153"/>
    <lineage>
        <taxon>Eukaryota</taxon>
        <taxon>Metamonada</taxon>
        <taxon>Carpediemonas-like organisms</taxon>
        <taxon>Carpediemonas</taxon>
    </lineage>
</organism>
<gene>
    <name evidence="7" type="ORF">J8273_3021</name>
</gene>
<dbReference type="Pfam" id="PF06203">
    <property type="entry name" value="CCT"/>
    <property type="match status" value="1"/>
</dbReference>
<dbReference type="PANTHER" id="PTHR46125:SF27">
    <property type="entry name" value="GATA TRANSCRIPTION FACTOR 28"/>
    <property type="match status" value="1"/>
</dbReference>
<evidence type="ECO:0000256" key="3">
    <source>
        <dbReference type="ARBA" id="ARBA00023163"/>
    </source>
</evidence>
<dbReference type="InterPro" id="IPR045280">
    <property type="entry name" value="TIFY-like"/>
</dbReference>
<dbReference type="GO" id="GO:0005634">
    <property type="term" value="C:nucleus"/>
    <property type="evidence" value="ECO:0007669"/>
    <property type="project" value="UniProtKB-SubCell"/>
</dbReference>
<keyword evidence="8" id="KW-1185">Reference proteome</keyword>
<keyword evidence="4" id="KW-0539">Nucleus</keyword>